<evidence type="ECO:0000313" key="5">
    <source>
        <dbReference type="Proteomes" id="UP001396898"/>
    </source>
</evidence>
<dbReference type="EMBL" id="JAQQWI010000002">
    <property type="protein sequence ID" value="KAK8037405.1"/>
    <property type="molecule type" value="Genomic_DNA"/>
</dbReference>
<evidence type="ECO:0000259" key="3">
    <source>
        <dbReference type="PROSITE" id="PS51037"/>
    </source>
</evidence>
<dbReference type="Proteomes" id="UP001396898">
    <property type="component" value="Unassembled WGS sequence"/>
</dbReference>
<keyword evidence="1 2" id="KW-0539">Nucleus</keyword>
<sequence length="227" mass="26614">MVLLDVDVDPSGRDPVPDIQARCPMCRTFTTAFPNRRRRDELRARYPQIYTDREAEAAAADADEENVEEIMLYIGNRHQDVAPAPDEPEGNTHDWTLFVRTNRPRIIEEVHFFLPPMIKDNHIVRTRAPYQILRRGKSTYWIAVAVVLRPNYTWVSEEALDSPDGAARGTMVLEWMLDFEGFGGRGSMGRYKLKFRDDRNGDPQQRAQREYRRVMWQYRQEGQLPTW</sequence>
<dbReference type="Gene3D" id="2.60.40.1970">
    <property type="entry name" value="YEATS domain"/>
    <property type="match status" value="1"/>
</dbReference>
<feature type="domain" description="YEATS" evidence="3">
    <location>
        <begin position="62"/>
        <end position="227"/>
    </location>
</feature>
<dbReference type="PROSITE" id="PS51037">
    <property type="entry name" value="YEATS"/>
    <property type="match status" value="1"/>
</dbReference>
<evidence type="ECO:0000256" key="1">
    <source>
        <dbReference type="ARBA" id="ARBA00023242"/>
    </source>
</evidence>
<dbReference type="Pfam" id="PF03366">
    <property type="entry name" value="YEATS"/>
    <property type="match status" value="1"/>
</dbReference>
<evidence type="ECO:0000256" key="2">
    <source>
        <dbReference type="PROSITE-ProRule" id="PRU00376"/>
    </source>
</evidence>
<dbReference type="InterPro" id="IPR038704">
    <property type="entry name" value="YEAST_sf"/>
</dbReference>
<evidence type="ECO:0000313" key="4">
    <source>
        <dbReference type="EMBL" id="KAK8037405.1"/>
    </source>
</evidence>
<name>A0ABR1SSV1_9PEZI</name>
<keyword evidence="5" id="KW-1185">Reference proteome</keyword>
<accession>A0ABR1SSV1</accession>
<gene>
    <name evidence="4" type="ORF">PG991_000751</name>
</gene>
<organism evidence="4 5">
    <name type="scientific">Apiospora marii</name>
    <dbReference type="NCBI Taxonomy" id="335849"/>
    <lineage>
        <taxon>Eukaryota</taxon>
        <taxon>Fungi</taxon>
        <taxon>Dikarya</taxon>
        <taxon>Ascomycota</taxon>
        <taxon>Pezizomycotina</taxon>
        <taxon>Sordariomycetes</taxon>
        <taxon>Xylariomycetidae</taxon>
        <taxon>Amphisphaeriales</taxon>
        <taxon>Apiosporaceae</taxon>
        <taxon>Apiospora</taxon>
    </lineage>
</organism>
<protein>
    <recommendedName>
        <fullName evidence="3">YEATS domain-containing protein</fullName>
    </recommendedName>
</protein>
<dbReference type="InterPro" id="IPR055129">
    <property type="entry name" value="YEATS_dom"/>
</dbReference>
<comment type="subcellular location">
    <subcellularLocation>
        <location evidence="2">Nucleus</location>
    </subcellularLocation>
</comment>
<comment type="caution">
    <text evidence="4">The sequence shown here is derived from an EMBL/GenBank/DDBJ whole genome shotgun (WGS) entry which is preliminary data.</text>
</comment>
<proteinExistence type="predicted"/>
<reference evidence="4 5" key="1">
    <citation type="submission" date="2023-01" db="EMBL/GenBank/DDBJ databases">
        <title>Analysis of 21 Apiospora genomes using comparative genomics revels a genus with tremendous synthesis potential of carbohydrate active enzymes and secondary metabolites.</title>
        <authorList>
            <person name="Sorensen T."/>
        </authorList>
    </citation>
    <scope>NUCLEOTIDE SEQUENCE [LARGE SCALE GENOMIC DNA]</scope>
    <source>
        <strain evidence="4 5">CBS 20057</strain>
    </source>
</reference>